<accession>A0AAP0NDB2</accession>
<evidence type="ECO:0000313" key="3">
    <source>
        <dbReference type="Proteomes" id="UP001415857"/>
    </source>
</evidence>
<dbReference type="InterPro" id="IPR040256">
    <property type="entry name" value="At4g02000-like"/>
</dbReference>
<dbReference type="Pfam" id="PF14392">
    <property type="entry name" value="zf-CCHC_4"/>
    <property type="match status" value="1"/>
</dbReference>
<dbReference type="PANTHER" id="PTHR31286">
    <property type="entry name" value="GLYCINE-RICH CELL WALL STRUCTURAL PROTEIN 1.8-LIKE"/>
    <property type="match status" value="1"/>
</dbReference>
<sequence length="285" mass="31750">MDCTKSVSQMARQGWVAEVNMGEVYSHRASQSARPSKCLLAVFLDHRIESKSSTTTHIHGLPFEYLRKAVAEDLGAYAGAVLHVDLEARLIPYGDYIRVCITFQPAEPLVAGIYLNLDDNSAVWIQFKYERAFKICIYCGRVGHSSNHCGLSDENVADDRGVSCCFHDIQGKVLNHGLAWLAYNLQGLRSRHAKEGFYSDFALPNSLSCVTIYELRLPARYPLLSCIEPIGLIRSTSCDPHVQILPDNDPQTSSSQPIGSAHEQHRGLLRSSWKDLTHIPAVRPI</sequence>
<dbReference type="PANTHER" id="PTHR31286:SF167">
    <property type="entry name" value="OS09G0268800 PROTEIN"/>
    <property type="match status" value="1"/>
</dbReference>
<evidence type="ECO:0000259" key="1">
    <source>
        <dbReference type="Pfam" id="PF14392"/>
    </source>
</evidence>
<gene>
    <name evidence="2" type="ORF">L1049_026792</name>
</gene>
<organism evidence="2 3">
    <name type="scientific">Liquidambar formosana</name>
    <name type="common">Formosan gum</name>
    <dbReference type="NCBI Taxonomy" id="63359"/>
    <lineage>
        <taxon>Eukaryota</taxon>
        <taxon>Viridiplantae</taxon>
        <taxon>Streptophyta</taxon>
        <taxon>Embryophyta</taxon>
        <taxon>Tracheophyta</taxon>
        <taxon>Spermatophyta</taxon>
        <taxon>Magnoliopsida</taxon>
        <taxon>eudicotyledons</taxon>
        <taxon>Gunneridae</taxon>
        <taxon>Pentapetalae</taxon>
        <taxon>Saxifragales</taxon>
        <taxon>Altingiaceae</taxon>
        <taxon>Liquidambar</taxon>
    </lineage>
</organism>
<feature type="domain" description="Zinc knuckle CX2CX4HX4C" evidence="1">
    <location>
        <begin position="117"/>
        <end position="149"/>
    </location>
</feature>
<dbReference type="Proteomes" id="UP001415857">
    <property type="component" value="Unassembled WGS sequence"/>
</dbReference>
<dbReference type="EMBL" id="JBBPBK010000014">
    <property type="protein sequence ID" value="KAK9271202.1"/>
    <property type="molecule type" value="Genomic_DNA"/>
</dbReference>
<dbReference type="AlphaFoldDB" id="A0AAP0NDB2"/>
<proteinExistence type="predicted"/>
<keyword evidence="3" id="KW-1185">Reference proteome</keyword>
<evidence type="ECO:0000313" key="2">
    <source>
        <dbReference type="EMBL" id="KAK9271202.1"/>
    </source>
</evidence>
<name>A0AAP0NDB2_LIQFO</name>
<reference evidence="2 3" key="1">
    <citation type="journal article" date="2024" name="Plant J.">
        <title>Genome sequences and population genomics reveal climatic adaptation and genomic divergence between two closely related sweetgum species.</title>
        <authorList>
            <person name="Xu W.Q."/>
            <person name="Ren C.Q."/>
            <person name="Zhang X.Y."/>
            <person name="Comes H.P."/>
            <person name="Liu X.H."/>
            <person name="Li Y.G."/>
            <person name="Kettle C.J."/>
            <person name="Jalonen R."/>
            <person name="Gaisberger H."/>
            <person name="Ma Y.Z."/>
            <person name="Qiu Y.X."/>
        </authorList>
    </citation>
    <scope>NUCLEOTIDE SEQUENCE [LARGE SCALE GENOMIC DNA]</scope>
    <source>
        <strain evidence="2">Hangzhou</strain>
    </source>
</reference>
<dbReference type="InterPro" id="IPR025836">
    <property type="entry name" value="Zn_knuckle_CX2CX4HX4C"/>
</dbReference>
<protein>
    <recommendedName>
        <fullName evidence="1">Zinc knuckle CX2CX4HX4C domain-containing protein</fullName>
    </recommendedName>
</protein>
<comment type="caution">
    <text evidence="2">The sequence shown here is derived from an EMBL/GenBank/DDBJ whole genome shotgun (WGS) entry which is preliminary data.</text>
</comment>